<dbReference type="EMBL" id="BART01023638">
    <property type="protein sequence ID" value="GAG94941.1"/>
    <property type="molecule type" value="Genomic_DNA"/>
</dbReference>
<gene>
    <name evidence="14" type="ORF">S01H4_42943</name>
</gene>
<keyword evidence="9" id="KW-0460">Magnesium</keyword>
<dbReference type="FunFam" id="3.30.70.380:FF:000001">
    <property type="entry name" value="Phenylalanine--tRNA ligase beta subunit"/>
    <property type="match status" value="1"/>
</dbReference>
<dbReference type="SUPFAM" id="SSF54991">
    <property type="entry name" value="Anticodon-binding domain of PheRS"/>
    <property type="match status" value="1"/>
</dbReference>
<dbReference type="GO" id="GO:0005737">
    <property type="term" value="C:cytoplasm"/>
    <property type="evidence" value="ECO:0007669"/>
    <property type="project" value="UniProtKB-SubCell"/>
</dbReference>
<evidence type="ECO:0000256" key="7">
    <source>
        <dbReference type="ARBA" id="ARBA00022741"/>
    </source>
</evidence>
<comment type="cofactor">
    <cofactor evidence="1">
        <name>Mg(2+)</name>
        <dbReference type="ChEBI" id="CHEBI:18420"/>
    </cofactor>
</comment>
<evidence type="ECO:0000256" key="1">
    <source>
        <dbReference type="ARBA" id="ARBA00001946"/>
    </source>
</evidence>
<dbReference type="GO" id="GO:0004812">
    <property type="term" value="F:aminoacyl-tRNA ligase activity"/>
    <property type="evidence" value="ECO:0007669"/>
    <property type="project" value="UniProtKB-KW"/>
</dbReference>
<keyword evidence="4" id="KW-0820">tRNA-binding</keyword>
<dbReference type="InterPro" id="IPR045864">
    <property type="entry name" value="aa-tRNA-synth_II/BPL/LPL"/>
</dbReference>
<proteinExistence type="predicted"/>
<evidence type="ECO:0000256" key="11">
    <source>
        <dbReference type="ARBA" id="ARBA00022917"/>
    </source>
</evidence>
<evidence type="ECO:0000256" key="4">
    <source>
        <dbReference type="ARBA" id="ARBA00022555"/>
    </source>
</evidence>
<keyword evidence="8" id="KW-0067">ATP-binding</keyword>
<dbReference type="Gene3D" id="3.30.930.10">
    <property type="entry name" value="Bira Bifunctional Protein, Domain 2"/>
    <property type="match status" value="1"/>
</dbReference>
<reference evidence="14" key="1">
    <citation type="journal article" date="2014" name="Front. Microbiol.">
        <title>High frequency of phylogenetically diverse reductive dehalogenase-homologous genes in deep subseafloor sedimentary metagenomes.</title>
        <authorList>
            <person name="Kawai M."/>
            <person name="Futagami T."/>
            <person name="Toyoda A."/>
            <person name="Takaki Y."/>
            <person name="Nishi S."/>
            <person name="Hori S."/>
            <person name="Arai W."/>
            <person name="Tsubouchi T."/>
            <person name="Morono Y."/>
            <person name="Uchiyama I."/>
            <person name="Ito T."/>
            <person name="Fujiyama A."/>
            <person name="Inagaki F."/>
            <person name="Takami H."/>
        </authorList>
    </citation>
    <scope>NUCLEOTIDE SEQUENCE</scope>
    <source>
        <strain evidence="14">Expedition CK06-06</strain>
    </source>
</reference>
<dbReference type="GO" id="GO:0006412">
    <property type="term" value="P:translation"/>
    <property type="evidence" value="ECO:0007669"/>
    <property type="project" value="UniProtKB-KW"/>
</dbReference>
<dbReference type="PROSITE" id="PS51447">
    <property type="entry name" value="FDX_ACB"/>
    <property type="match status" value="1"/>
</dbReference>
<evidence type="ECO:0000256" key="3">
    <source>
        <dbReference type="ARBA" id="ARBA00022490"/>
    </source>
</evidence>
<dbReference type="InterPro" id="IPR041616">
    <property type="entry name" value="PheRS_beta_core"/>
</dbReference>
<dbReference type="GO" id="GO:0005524">
    <property type="term" value="F:ATP binding"/>
    <property type="evidence" value="ECO:0007669"/>
    <property type="project" value="UniProtKB-KW"/>
</dbReference>
<accession>X1DEV2</accession>
<keyword evidence="11" id="KW-0648">Protein biosynthesis</keyword>
<feature type="non-terminal residue" evidence="14">
    <location>
        <position position="1"/>
    </location>
</feature>
<keyword evidence="6" id="KW-0479">Metal-binding</keyword>
<dbReference type="SUPFAM" id="SSF55681">
    <property type="entry name" value="Class II aaRS and biotin synthetases"/>
    <property type="match status" value="1"/>
</dbReference>
<evidence type="ECO:0000256" key="8">
    <source>
        <dbReference type="ARBA" id="ARBA00022840"/>
    </source>
</evidence>
<keyword evidence="3" id="KW-0963">Cytoplasm</keyword>
<dbReference type="GO" id="GO:0046872">
    <property type="term" value="F:metal ion binding"/>
    <property type="evidence" value="ECO:0007669"/>
    <property type="project" value="UniProtKB-KW"/>
</dbReference>
<keyword evidence="12" id="KW-0030">Aminoacyl-tRNA synthetase</keyword>
<evidence type="ECO:0000256" key="6">
    <source>
        <dbReference type="ARBA" id="ARBA00022723"/>
    </source>
</evidence>
<dbReference type="InterPro" id="IPR005121">
    <property type="entry name" value="Fdx_antiC-bd"/>
</dbReference>
<evidence type="ECO:0000256" key="10">
    <source>
        <dbReference type="ARBA" id="ARBA00022884"/>
    </source>
</evidence>
<dbReference type="Gene3D" id="3.30.70.380">
    <property type="entry name" value="Ferrodoxin-fold anticodon-binding domain"/>
    <property type="match status" value="1"/>
</dbReference>
<evidence type="ECO:0000313" key="14">
    <source>
        <dbReference type="EMBL" id="GAG94941.1"/>
    </source>
</evidence>
<feature type="domain" description="FDX-ACB" evidence="13">
    <location>
        <begin position="111"/>
        <end position="204"/>
    </location>
</feature>
<dbReference type="InterPro" id="IPR036690">
    <property type="entry name" value="Fdx_antiC-bd_sf"/>
</dbReference>
<dbReference type="AlphaFoldDB" id="X1DEV2"/>
<name>X1DEV2_9ZZZZ</name>
<comment type="caution">
    <text evidence="14">The sequence shown here is derived from an EMBL/GenBank/DDBJ whole genome shotgun (WGS) entry which is preliminary data.</text>
</comment>
<evidence type="ECO:0000256" key="2">
    <source>
        <dbReference type="ARBA" id="ARBA00004496"/>
    </source>
</evidence>
<comment type="subcellular location">
    <subcellularLocation>
        <location evidence="2">Cytoplasm</location>
    </subcellularLocation>
</comment>
<dbReference type="Pfam" id="PF03147">
    <property type="entry name" value="FDX-ACB"/>
    <property type="match status" value="1"/>
</dbReference>
<dbReference type="GO" id="GO:0000049">
    <property type="term" value="F:tRNA binding"/>
    <property type="evidence" value="ECO:0007669"/>
    <property type="project" value="UniProtKB-KW"/>
</dbReference>
<evidence type="ECO:0000259" key="13">
    <source>
        <dbReference type="PROSITE" id="PS51447"/>
    </source>
</evidence>
<evidence type="ECO:0000256" key="9">
    <source>
        <dbReference type="ARBA" id="ARBA00022842"/>
    </source>
</evidence>
<evidence type="ECO:0000256" key="5">
    <source>
        <dbReference type="ARBA" id="ARBA00022598"/>
    </source>
</evidence>
<dbReference type="SMART" id="SM00896">
    <property type="entry name" value="FDX-ACB"/>
    <property type="match status" value="1"/>
</dbReference>
<keyword evidence="5" id="KW-0436">Ligase</keyword>
<sequence length="205" mass="22901">ILLSGPRSEQHWQEDDDSPMDFFDMKGVLTQMFENLQLKEIDFEAVVHSTFHPGKCASVKIQGLPIGLFGEVHPLVKSNYDLPEYPVMVAELDVDAIQPLVPDRYNLVTVPVFPPVLEDLAMVVDESISAEQIANLIRKTGGATITDIKLFDVYRGGQAGPGKKSLAFNLTYQNPDRTLTDEEVARIRQKIVKHLDKELGAQLRS</sequence>
<organism evidence="14">
    <name type="scientific">marine sediment metagenome</name>
    <dbReference type="NCBI Taxonomy" id="412755"/>
    <lineage>
        <taxon>unclassified sequences</taxon>
        <taxon>metagenomes</taxon>
        <taxon>ecological metagenomes</taxon>
    </lineage>
</organism>
<evidence type="ECO:0000256" key="12">
    <source>
        <dbReference type="ARBA" id="ARBA00023146"/>
    </source>
</evidence>
<keyword evidence="7" id="KW-0547">Nucleotide-binding</keyword>
<dbReference type="Pfam" id="PF17759">
    <property type="entry name" value="tRNA_synthFbeta"/>
    <property type="match status" value="1"/>
</dbReference>
<protein>
    <recommendedName>
        <fullName evidence="13">FDX-ACB domain-containing protein</fullName>
    </recommendedName>
</protein>
<keyword evidence="10" id="KW-0694">RNA-binding</keyword>